<reference evidence="1 2" key="1">
    <citation type="submission" date="2023-06" db="EMBL/GenBank/DDBJ databases">
        <title>Actinomycetospora Odt1-22.</title>
        <authorList>
            <person name="Supong K."/>
        </authorList>
    </citation>
    <scope>NUCLEOTIDE SEQUENCE [LARGE SCALE GENOMIC DNA]</scope>
    <source>
        <strain evidence="1 2">Odt1-22</strain>
    </source>
</reference>
<comment type="caution">
    <text evidence="1">The sequence shown here is derived from an EMBL/GenBank/DDBJ whole genome shotgun (WGS) entry which is preliminary data.</text>
</comment>
<sequence length="108" mass="11843">MTPGAPDDRAHPHPLLPGATPATIHTWLATAEDRAGFVAEYDDALERARRELDISGVHEVIERWRRVALLQSDPAGFRHVVRYAAELATGAASPDDEPLEVTRRKAGI</sequence>
<dbReference type="Pfam" id="PF19760">
    <property type="entry name" value="DUF6247"/>
    <property type="match status" value="1"/>
</dbReference>
<evidence type="ECO:0000313" key="1">
    <source>
        <dbReference type="EMBL" id="MDL5158371.1"/>
    </source>
</evidence>
<accession>A0ABT7MCH3</accession>
<name>A0ABT7MCH3_9PSEU</name>
<dbReference type="RefSeq" id="WP_286054895.1">
    <property type="nucleotide sequence ID" value="NZ_JASVWF010000004.1"/>
</dbReference>
<dbReference type="EMBL" id="JASVWF010000004">
    <property type="protein sequence ID" value="MDL5158371.1"/>
    <property type="molecule type" value="Genomic_DNA"/>
</dbReference>
<dbReference type="Proteomes" id="UP001231924">
    <property type="component" value="Unassembled WGS sequence"/>
</dbReference>
<keyword evidence="2" id="KW-1185">Reference proteome</keyword>
<protein>
    <submittedName>
        <fullName evidence="1">DUF6247 family protein</fullName>
    </submittedName>
</protein>
<gene>
    <name evidence="1" type="ORF">QRT03_20560</name>
</gene>
<organism evidence="1 2">
    <name type="scientific">Actinomycetospora termitidis</name>
    <dbReference type="NCBI Taxonomy" id="3053470"/>
    <lineage>
        <taxon>Bacteria</taxon>
        <taxon>Bacillati</taxon>
        <taxon>Actinomycetota</taxon>
        <taxon>Actinomycetes</taxon>
        <taxon>Pseudonocardiales</taxon>
        <taxon>Pseudonocardiaceae</taxon>
        <taxon>Actinomycetospora</taxon>
    </lineage>
</organism>
<proteinExistence type="predicted"/>
<evidence type="ECO:0000313" key="2">
    <source>
        <dbReference type="Proteomes" id="UP001231924"/>
    </source>
</evidence>
<dbReference type="InterPro" id="IPR046214">
    <property type="entry name" value="DUF6247"/>
</dbReference>